<dbReference type="EMBL" id="CATNWA010004258">
    <property type="protein sequence ID" value="CAI9547394.1"/>
    <property type="molecule type" value="Genomic_DNA"/>
</dbReference>
<organism evidence="1 2">
    <name type="scientific">Staurois parvus</name>
    <dbReference type="NCBI Taxonomy" id="386267"/>
    <lineage>
        <taxon>Eukaryota</taxon>
        <taxon>Metazoa</taxon>
        <taxon>Chordata</taxon>
        <taxon>Craniata</taxon>
        <taxon>Vertebrata</taxon>
        <taxon>Euteleostomi</taxon>
        <taxon>Amphibia</taxon>
        <taxon>Batrachia</taxon>
        <taxon>Anura</taxon>
        <taxon>Neobatrachia</taxon>
        <taxon>Ranoidea</taxon>
        <taxon>Ranidae</taxon>
        <taxon>Staurois</taxon>
    </lineage>
</organism>
<feature type="non-terminal residue" evidence="1">
    <location>
        <position position="1"/>
    </location>
</feature>
<sequence>KIPIHVNKLVYIKVIVSTKRYIYTGIFFFYTSNGSDQQLIAGLRDCGEHSDTGGKLTNCH</sequence>
<reference evidence="1" key="1">
    <citation type="submission" date="2023-05" db="EMBL/GenBank/DDBJ databases">
        <authorList>
            <person name="Stuckert A."/>
        </authorList>
    </citation>
    <scope>NUCLEOTIDE SEQUENCE</scope>
</reference>
<accession>A0ABN9BIC5</accession>
<keyword evidence="2" id="KW-1185">Reference proteome</keyword>
<comment type="caution">
    <text evidence="1">The sequence shown here is derived from an EMBL/GenBank/DDBJ whole genome shotgun (WGS) entry which is preliminary data.</text>
</comment>
<protein>
    <submittedName>
        <fullName evidence="1">Uncharacterized protein</fullName>
    </submittedName>
</protein>
<evidence type="ECO:0000313" key="2">
    <source>
        <dbReference type="Proteomes" id="UP001162483"/>
    </source>
</evidence>
<name>A0ABN9BIC5_9NEOB</name>
<proteinExistence type="predicted"/>
<gene>
    <name evidence="1" type="ORF">SPARVUS_LOCUS2981124</name>
</gene>
<dbReference type="Proteomes" id="UP001162483">
    <property type="component" value="Unassembled WGS sequence"/>
</dbReference>
<evidence type="ECO:0000313" key="1">
    <source>
        <dbReference type="EMBL" id="CAI9547394.1"/>
    </source>
</evidence>